<evidence type="ECO:0000313" key="2">
    <source>
        <dbReference type="Proteomes" id="UP001476282"/>
    </source>
</evidence>
<organism evidence="1 2">
    <name type="scientific">Haloferula sargassicola</name>
    <dbReference type="NCBI Taxonomy" id="490096"/>
    <lineage>
        <taxon>Bacteria</taxon>
        <taxon>Pseudomonadati</taxon>
        <taxon>Verrucomicrobiota</taxon>
        <taxon>Verrucomicrobiia</taxon>
        <taxon>Verrucomicrobiales</taxon>
        <taxon>Verrucomicrobiaceae</taxon>
        <taxon>Haloferula</taxon>
    </lineage>
</organism>
<dbReference type="Proteomes" id="UP001476282">
    <property type="component" value="Unassembled WGS sequence"/>
</dbReference>
<reference evidence="1 2" key="1">
    <citation type="submission" date="2024-02" db="EMBL/GenBank/DDBJ databases">
        <title>Haloferula sargassicola NBRC 104335.</title>
        <authorList>
            <person name="Ichikawa N."/>
            <person name="Katano-Makiyama Y."/>
            <person name="Hidaka K."/>
        </authorList>
    </citation>
    <scope>NUCLEOTIDE SEQUENCE [LARGE SCALE GENOMIC DNA]</scope>
    <source>
        <strain evidence="1 2">NBRC 104335</strain>
    </source>
</reference>
<name>A0ABP9UVG3_9BACT</name>
<evidence type="ECO:0000313" key="1">
    <source>
        <dbReference type="EMBL" id="GAA5484717.1"/>
    </source>
</evidence>
<dbReference type="EMBL" id="BAABRI010000033">
    <property type="protein sequence ID" value="GAA5484717.1"/>
    <property type="molecule type" value="Genomic_DNA"/>
</dbReference>
<accession>A0ABP9UVG3</accession>
<gene>
    <name evidence="1" type="ORF">Hsar01_03963</name>
</gene>
<comment type="caution">
    <text evidence="1">The sequence shown here is derived from an EMBL/GenBank/DDBJ whole genome shotgun (WGS) entry which is preliminary data.</text>
</comment>
<dbReference type="RefSeq" id="WP_353568824.1">
    <property type="nucleotide sequence ID" value="NZ_BAABRI010000033.1"/>
</dbReference>
<evidence type="ECO:0008006" key="3">
    <source>
        <dbReference type="Google" id="ProtNLM"/>
    </source>
</evidence>
<proteinExistence type="predicted"/>
<keyword evidence="2" id="KW-1185">Reference proteome</keyword>
<sequence>MPTQALAYVKSNSGWANRYEAIKKLADKVRGVTPPKPGGPDPEAKARETGEQSYVEIASHLKNFTDRLEALATLRRTPASASPPSPRSTPS</sequence>
<protein>
    <recommendedName>
        <fullName evidence="3">Transposase</fullName>
    </recommendedName>
</protein>